<dbReference type="STRING" id="93064.BRX40_05360"/>
<accession>A0A1L6J8Q9</accession>
<dbReference type="Proteomes" id="UP000286681">
    <property type="component" value="Unassembled WGS sequence"/>
</dbReference>
<dbReference type="SUPFAM" id="SSF56935">
    <property type="entry name" value="Porins"/>
    <property type="match status" value="1"/>
</dbReference>
<reference evidence="11 13" key="3">
    <citation type="submission" date="2018-07" db="EMBL/GenBank/DDBJ databases">
        <title>Genomic and Epidemiologic Investigation of an Indolent Hospital Outbreak.</title>
        <authorList>
            <person name="Johnson R.C."/>
            <person name="Deming C."/>
            <person name="Conlan S."/>
            <person name="Zellmer C.J."/>
            <person name="Michelin A.V."/>
            <person name="Lee-Lin S."/>
            <person name="Thomas P.J."/>
            <person name="Park M."/>
            <person name="Weingarten R.A."/>
            <person name="Less J."/>
            <person name="Dekker J.P."/>
            <person name="Frank K.M."/>
            <person name="Musser K.A."/>
            <person name="Mcquiston J.R."/>
            <person name="Henderson D.K."/>
            <person name="Lau A.F."/>
            <person name="Palmore T.N."/>
            <person name="Segre J.A."/>
        </authorList>
    </citation>
    <scope>NUCLEOTIDE SEQUENCE [LARGE SCALE GENOMIC DNA]</scope>
    <source>
        <strain evidence="11 13">SK-NIH.Env10_0317</strain>
    </source>
</reference>
<dbReference type="RefSeq" id="WP_075150917.1">
    <property type="nucleotide sequence ID" value="NZ_CP018820.1"/>
</dbReference>
<evidence type="ECO:0000313" key="10">
    <source>
        <dbReference type="EMBL" id="APR51940.1"/>
    </source>
</evidence>
<dbReference type="InterPro" id="IPR039426">
    <property type="entry name" value="TonB-dep_rcpt-like"/>
</dbReference>
<evidence type="ECO:0000256" key="3">
    <source>
        <dbReference type="ARBA" id="ARBA00022452"/>
    </source>
</evidence>
<name>A0A1L6J8Q9_9SPHN</name>
<reference evidence="10" key="1">
    <citation type="submission" date="2016-12" db="EMBL/GenBank/DDBJ databases">
        <title>Whole genome sequencing of Sphingomonas koreensis.</title>
        <authorList>
            <person name="Conlan S."/>
            <person name="Thomas P.J."/>
            <person name="Mullikin J."/>
            <person name="Palmore T.N."/>
            <person name="Frank K.M."/>
            <person name="Segre J.A."/>
        </authorList>
    </citation>
    <scope>NUCLEOTIDE SEQUENCE</scope>
    <source>
        <strain evidence="10">ABOJV</strain>
    </source>
</reference>
<dbReference type="InterPro" id="IPR000531">
    <property type="entry name" value="Beta-barrel_TonB"/>
</dbReference>
<keyword evidence="2" id="KW-0813">Transport</keyword>
<evidence type="ECO:0000256" key="8">
    <source>
        <dbReference type="SAM" id="SignalP"/>
    </source>
</evidence>
<evidence type="ECO:0000256" key="1">
    <source>
        <dbReference type="ARBA" id="ARBA00004571"/>
    </source>
</evidence>
<evidence type="ECO:0000259" key="9">
    <source>
        <dbReference type="Pfam" id="PF00593"/>
    </source>
</evidence>
<dbReference type="GO" id="GO:0009279">
    <property type="term" value="C:cell outer membrane"/>
    <property type="evidence" value="ECO:0007669"/>
    <property type="project" value="UniProtKB-SubCell"/>
</dbReference>
<keyword evidence="7" id="KW-0998">Cell outer membrane</keyword>
<dbReference type="GO" id="GO:0015344">
    <property type="term" value="F:siderophore uptake transmembrane transporter activity"/>
    <property type="evidence" value="ECO:0007669"/>
    <property type="project" value="TreeGrafter"/>
</dbReference>
<dbReference type="PANTHER" id="PTHR32552">
    <property type="entry name" value="FERRICHROME IRON RECEPTOR-RELATED"/>
    <property type="match status" value="1"/>
</dbReference>
<evidence type="ECO:0000313" key="12">
    <source>
        <dbReference type="Proteomes" id="UP000185161"/>
    </source>
</evidence>
<dbReference type="EMBL" id="CP018820">
    <property type="protein sequence ID" value="APR51940.1"/>
    <property type="molecule type" value="Genomic_DNA"/>
</dbReference>
<organism evidence="10 12">
    <name type="scientific">Sphingomonas koreensis</name>
    <dbReference type="NCBI Taxonomy" id="93064"/>
    <lineage>
        <taxon>Bacteria</taxon>
        <taxon>Pseudomonadati</taxon>
        <taxon>Pseudomonadota</taxon>
        <taxon>Alphaproteobacteria</taxon>
        <taxon>Sphingomonadales</taxon>
        <taxon>Sphingomonadaceae</taxon>
        <taxon>Sphingomonas</taxon>
    </lineage>
</organism>
<evidence type="ECO:0000256" key="2">
    <source>
        <dbReference type="ARBA" id="ARBA00022448"/>
    </source>
</evidence>
<dbReference type="EMBL" id="QQWO01000001">
    <property type="protein sequence ID" value="RSV08027.1"/>
    <property type="molecule type" value="Genomic_DNA"/>
</dbReference>
<dbReference type="GeneID" id="44131985"/>
<keyword evidence="5" id="KW-0798">TonB box</keyword>
<dbReference type="Proteomes" id="UP000185161">
    <property type="component" value="Chromosome"/>
</dbReference>
<dbReference type="AlphaFoldDB" id="A0A1L6J8Q9"/>
<dbReference type="Gene3D" id="2.40.170.20">
    <property type="entry name" value="TonB-dependent receptor, beta-barrel domain"/>
    <property type="match status" value="1"/>
</dbReference>
<evidence type="ECO:0000256" key="4">
    <source>
        <dbReference type="ARBA" id="ARBA00022692"/>
    </source>
</evidence>
<dbReference type="InterPro" id="IPR036942">
    <property type="entry name" value="Beta-barrel_TonB_sf"/>
</dbReference>
<protein>
    <submittedName>
        <fullName evidence="11">TonB-dependent receptor</fullName>
    </submittedName>
</protein>
<reference evidence="12" key="2">
    <citation type="submission" date="2016-12" db="EMBL/GenBank/DDBJ databases">
        <title>Whole genome sequencing of Sphingomonas sp. ABOJV.</title>
        <authorList>
            <person name="Conlan S."/>
            <person name="Thomas P.J."/>
            <person name="Mullikin J."/>
            <person name="Palmore T.N."/>
            <person name="Frank K.M."/>
            <person name="Segre J.A."/>
        </authorList>
    </citation>
    <scope>NUCLEOTIDE SEQUENCE [LARGE SCALE GENOMIC DNA]</scope>
    <source>
        <strain evidence="12">ABOJV</strain>
    </source>
</reference>
<feature type="signal peptide" evidence="8">
    <location>
        <begin position="1"/>
        <end position="23"/>
    </location>
</feature>
<dbReference type="OrthoDB" id="9760333at2"/>
<evidence type="ECO:0000256" key="5">
    <source>
        <dbReference type="ARBA" id="ARBA00023077"/>
    </source>
</evidence>
<feature type="domain" description="TonB-dependent receptor-like beta-barrel" evidence="9">
    <location>
        <begin position="186"/>
        <end position="611"/>
    </location>
</feature>
<comment type="subcellular location">
    <subcellularLocation>
        <location evidence="1">Cell outer membrane</location>
        <topology evidence="1">Multi-pass membrane protein</topology>
    </subcellularLocation>
</comment>
<dbReference type="PANTHER" id="PTHR32552:SF82">
    <property type="entry name" value="FCUA PROTEIN"/>
    <property type="match status" value="1"/>
</dbReference>
<evidence type="ECO:0000313" key="11">
    <source>
        <dbReference type="EMBL" id="RSV08027.1"/>
    </source>
</evidence>
<evidence type="ECO:0000256" key="7">
    <source>
        <dbReference type="ARBA" id="ARBA00023237"/>
    </source>
</evidence>
<dbReference type="KEGG" id="skr:BRX40_05360"/>
<keyword evidence="3" id="KW-1134">Transmembrane beta strand</keyword>
<proteinExistence type="predicted"/>
<keyword evidence="4" id="KW-0812">Transmembrane</keyword>
<feature type="chain" id="PRO_5041797847" evidence="8">
    <location>
        <begin position="24"/>
        <end position="642"/>
    </location>
</feature>
<keyword evidence="11" id="KW-0675">Receptor</keyword>
<evidence type="ECO:0000313" key="13">
    <source>
        <dbReference type="Proteomes" id="UP000286681"/>
    </source>
</evidence>
<keyword evidence="6" id="KW-0472">Membrane</keyword>
<keyword evidence="12" id="KW-1185">Reference proteome</keyword>
<dbReference type="Pfam" id="PF00593">
    <property type="entry name" value="TonB_dep_Rec_b-barrel"/>
    <property type="match status" value="1"/>
</dbReference>
<keyword evidence="8" id="KW-0732">Signal</keyword>
<evidence type="ECO:0000256" key="6">
    <source>
        <dbReference type="ARBA" id="ARBA00023136"/>
    </source>
</evidence>
<gene>
    <name evidence="10" type="ORF">BRX40_05360</name>
    <name evidence="11" type="ORF">CA257_00650</name>
</gene>
<sequence>MSISAQTRFCGIAALLLATPAAAQDGESGAQDSAATAAEDAFGASVGINQVGLYSPYQTRGFDLVSTGGSFRIDGFYFHPAALPSESLVSGSSINVGIAATALDLPIPTGVVGYRLREPGEQSALSITAGSRGFGSPSVEALGSLVSGNGEWGLVAHSFVSPDEKWSAGQEGARYDAGAVLRWSPAPATRLRVFGGISRQSHDGDLAVLADGSGMPPPLRDRHNYSPDWARARVLSRNFGALIEHRAGGWTLGASAVRSMRDSGRSDTTVLAIDRAGNITSTLYHTPAADARSDSVEVKAFRTFAFGGATHRAGVALRHRNSVSHRADAIAVPAGRFTAADGPVAVARPMLPVDVPLSRDQVDQTILSATYELAAGDAFELRLGAHRNRYAKSFRDTRGGRSAQTDESWLYSASALWRPAARWRVFASYVSGLEESGIAPDAAANRGAVLPPVEARQYEIGARFDITPGLGFILAGFDIRKPIYGLRPDSVYAPVGTVRHRGVEASLTGQLTRATTVVLGANLLQARVSGALVDAGAVNPMAPGVSRFNATVAFEHRLTDRWSLDAYLLYEGRRRRDNVSTTEAAGVPFGYLGARYDWTGTGLSLRAQLVNMFDRKGYYATPYGPLVPVTGQHWRILVTKRF</sequence>